<evidence type="ECO:0000313" key="2">
    <source>
        <dbReference type="EMBL" id="GJU01555.1"/>
    </source>
</evidence>
<evidence type="ECO:0000313" key="3">
    <source>
        <dbReference type="Proteomes" id="UP001151760"/>
    </source>
</evidence>
<feature type="region of interest" description="Disordered" evidence="1">
    <location>
        <begin position="43"/>
        <end position="215"/>
    </location>
</feature>
<feature type="compositionally biased region" description="Basic and acidic residues" evidence="1">
    <location>
        <begin position="64"/>
        <end position="84"/>
    </location>
</feature>
<feature type="compositionally biased region" description="Acidic residues" evidence="1">
    <location>
        <begin position="125"/>
        <end position="143"/>
    </location>
</feature>
<dbReference type="EMBL" id="BQNB010020975">
    <property type="protein sequence ID" value="GJU01555.1"/>
    <property type="molecule type" value="Genomic_DNA"/>
</dbReference>
<feature type="compositionally biased region" description="Basic and acidic residues" evidence="1">
    <location>
        <begin position="166"/>
        <end position="176"/>
    </location>
</feature>
<sequence length="264" mass="29113">MSSDNATSTVTYTSVSFDSNGPSSWGIPLVNASEILDMDPYEEVAQQGQAHPLSPAYVPDPMELDEHAPVYVPEPEHPEYHAPSDDDIQVEDQPYADDASPTTESPEYIANSDSMKEDTNADSIDYPDELEDGEEDNDEDLEEDPSKEHEPEDDDDDDDTDDEDKESTKDGEEGEHPALAYSSVVPVVDHIPSAGHTEAFEMDEAAPTPRSPQTRIPFSQTRLCRARKTVRLEPPMLASMEARIAEHVAALIPPTNPNYDQARA</sequence>
<keyword evidence="3" id="KW-1185">Reference proteome</keyword>
<proteinExistence type="predicted"/>
<comment type="caution">
    <text evidence="2">The sequence shown here is derived from an EMBL/GenBank/DDBJ whole genome shotgun (WGS) entry which is preliminary data.</text>
</comment>
<gene>
    <name evidence="2" type="ORF">Tco_1111893</name>
</gene>
<name>A0ABQ5IPC2_9ASTR</name>
<protein>
    <submittedName>
        <fullName evidence="2">Uncharacterized protein</fullName>
    </submittedName>
</protein>
<reference evidence="2" key="1">
    <citation type="journal article" date="2022" name="Int. J. Mol. Sci.">
        <title>Draft Genome of Tanacetum Coccineum: Genomic Comparison of Closely Related Tanacetum-Family Plants.</title>
        <authorList>
            <person name="Yamashiro T."/>
            <person name="Shiraishi A."/>
            <person name="Nakayama K."/>
            <person name="Satake H."/>
        </authorList>
    </citation>
    <scope>NUCLEOTIDE SEQUENCE</scope>
</reference>
<reference evidence="2" key="2">
    <citation type="submission" date="2022-01" db="EMBL/GenBank/DDBJ databases">
        <authorList>
            <person name="Yamashiro T."/>
            <person name="Shiraishi A."/>
            <person name="Satake H."/>
            <person name="Nakayama K."/>
        </authorList>
    </citation>
    <scope>NUCLEOTIDE SEQUENCE</scope>
</reference>
<feature type="region of interest" description="Disordered" evidence="1">
    <location>
        <begin position="1"/>
        <end position="24"/>
    </location>
</feature>
<feature type="compositionally biased region" description="Acidic residues" evidence="1">
    <location>
        <begin position="151"/>
        <end position="165"/>
    </location>
</feature>
<accession>A0ABQ5IPC2</accession>
<evidence type="ECO:0000256" key="1">
    <source>
        <dbReference type="SAM" id="MobiDB-lite"/>
    </source>
</evidence>
<dbReference type="Proteomes" id="UP001151760">
    <property type="component" value="Unassembled WGS sequence"/>
</dbReference>
<feature type="compositionally biased region" description="Polar residues" evidence="1">
    <location>
        <begin position="1"/>
        <end position="23"/>
    </location>
</feature>
<organism evidence="2 3">
    <name type="scientific">Tanacetum coccineum</name>
    <dbReference type="NCBI Taxonomy" id="301880"/>
    <lineage>
        <taxon>Eukaryota</taxon>
        <taxon>Viridiplantae</taxon>
        <taxon>Streptophyta</taxon>
        <taxon>Embryophyta</taxon>
        <taxon>Tracheophyta</taxon>
        <taxon>Spermatophyta</taxon>
        <taxon>Magnoliopsida</taxon>
        <taxon>eudicotyledons</taxon>
        <taxon>Gunneridae</taxon>
        <taxon>Pentapetalae</taxon>
        <taxon>asterids</taxon>
        <taxon>campanulids</taxon>
        <taxon>Asterales</taxon>
        <taxon>Asteraceae</taxon>
        <taxon>Asteroideae</taxon>
        <taxon>Anthemideae</taxon>
        <taxon>Anthemidinae</taxon>
        <taxon>Tanacetum</taxon>
    </lineage>
</organism>